<sequence length="438" mass="47076">MQRPDPDPFDVIVVGGGFSGLRAARDLRDAGQRVLLLEGRDRLGGRTFLRPFAGHGQEVELGGTWVAPRFQPHVAAEMDRYGIGLVEGQTGVPRWRWGFDAAPTSAFPLEGDEIYELERAVFRIMEASHRVDPSVPRDRQDLGDLDVSVERFLAGLRLSPRTTRFLAAWGTLGSGAPPEEWSILNALSLMAAFDHSAWAWWAGVVDKFAGGTRTVVEALARDAAPVLELGARVVRVDQREPGRVVATTADGRTFGAAAAIVALPVNVWRDIEFLPALGPAKATLARDGHPNRMSKVWVLVDGGPTDTICFGPGQDLLWLSPEYELDGATLMVGFSAPPSPLDVTDPDAVARAVGAYLPNARVLASDAHDWNADPLARGGWPAHRPGTLSRDASALQEPEGRVCFGGADIATRWIGWLDGALESGARAAQQALAVLRDA</sequence>
<evidence type="ECO:0000259" key="5">
    <source>
        <dbReference type="Pfam" id="PF01593"/>
    </source>
</evidence>
<dbReference type="EC" id="1.4.3.24" evidence="6"/>
<evidence type="ECO:0000313" key="6">
    <source>
        <dbReference type="EMBL" id="UGS36009.1"/>
    </source>
</evidence>
<dbReference type="Gene3D" id="3.90.660.10">
    <property type="match status" value="2"/>
</dbReference>
<keyword evidence="3 6" id="KW-0560">Oxidoreductase</keyword>
<keyword evidence="7" id="KW-1185">Reference proteome</keyword>
<organism evidence="6 7">
    <name type="scientific">Capillimicrobium parvum</name>
    <dbReference type="NCBI Taxonomy" id="2884022"/>
    <lineage>
        <taxon>Bacteria</taxon>
        <taxon>Bacillati</taxon>
        <taxon>Actinomycetota</taxon>
        <taxon>Thermoleophilia</taxon>
        <taxon>Solirubrobacterales</taxon>
        <taxon>Capillimicrobiaceae</taxon>
        <taxon>Capillimicrobium</taxon>
    </lineage>
</organism>
<evidence type="ECO:0000256" key="1">
    <source>
        <dbReference type="ARBA" id="ARBA00001974"/>
    </source>
</evidence>
<protein>
    <submittedName>
        <fullName evidence="6">Pseudooxynicotine oxidase</fullName>
        <ecNumber evidence="6">1.4.3.24</ecNumber>
    </submittedName>
</protein>
<dbReference type="Gene3D" id="3.50.50.60">
    <property type="entry name" value="FAD/NAD(P)-binding domain"/>
    <property type="match status" value="2"/>
</dbReference>
<dbReference type="KEGG" id="sbae:DSM104329_02406"/>
<dbReference type="SUPFAM" id="SSF51905">
    <property type="entry name" value="FAD/NAD(P)-binding domain"/>
    <property type="match status" value="1"/>
</dbReference>
<evidence type="ECO:0000256" key="3">
    <source>
        <dbReference type="ARBA" id="ARBA00023002"/>
    </source>
</evidence>
<feature type="binding site" evidence="4">
    <location>
        <position position="334"/>
    </location>
    <ligand>
        <name>substrate</name>
    </ligand>
</feature>
<comment type="similarity">
    <text evidence="2">Belongs to the flavin monoamine oxidase family.</text>
</comment>
<dbReference type="Proteomes" id="UP001162834">
    <property type="component" value="Chromosome"/>
</dbReference>
<dbReference type="Pfam" id="PF01593">
    <property type="entry name" value="Amino_oxidase"/>
    <property type="match status" value="1"/>
</dbReference>
<name>A0A9E6XWZ2_9ACTN</name>
<dbReference type="InterPro" id="IPR001613">
    <property type="entry name" value="Flavin_amine_oxidase"/>
</dbReference>
<dbReference type="InterPro" id="IPR002937">
    <property type="entry name" value="Amino_oxidase"/>
</dbReference>
<accession>A0A9E6XWZ2</accession>
<dbReference type="GO" id="GO:0016491">
    <property type="term" value="F:oxidoreductase activity"/>
    <property type="evidence" value="ECO:0007669"/>
    <property type="project" value="UniProtKB-KW"/>
</dbReference>
<evidence type="ECO:0000256" key="2">
    <source>
        <dbReference type="ARBA" id="ARBA00005995"/>
    </source>
</evidence>
<dbReference type="EMBL" id="CP087164">
    <property type="protein sequence ID" value="UGS36009.1"/>
    <property type="molecule type" value="Genomic_DNA"/>
</dbReference>
<dbReference type="PANTHER" id="PTHR43563:SF1">
    <property type="entry name" value="AMINE OXIDASE [FLAVIN-CONTAINING] B"/>
    <property type="match status" value="1"/>
</dbReference>
<dbReference type="PANTHER" id="PTHR43563">
    <property type="entry name" value="AMINE OXIDASE"/>
    <property type="match status" value="1"/>
</dbReference>
<dbReference type="RefSeq" id="WP_259315689.1">
    <property type="nucleotide sequence ID" value="NZ_CP087164.1"/>
</dbReference>
<evidence type="ECO:0000256" key="4">
    <source>
        <dbReference type="PIRSR" id="PIRSR601613-1"/>
    </source>
</evidence>
<comment type="cofactor">
    <cofactor evidence="1">
        <name>FAD</name>
        <dbReference type="ChEBI" id="CHEBI:57692"/>
    </cofactor>
</comment>
<dbReference type="InterPro" id="IPR050703">
    <property type="entry name" value="Flavin_MAO"/>
</dbReference>
<feature type="binding site" evidence="4">
    <location>
        <position position="19"/>
    </location>
    <ligand>
        <name>FAD</name>
        <dbReference type="ChEBI" id="CHEBI:57692"/>
    </ligand>
</feature>
<feature type="binding site" evidence="4">
    <location>
        <position position="233"/>
    </location>
    <ligand>
        <name>FAD</name>
        <dbReference type="ChEBI" id="CHEBI:57692"/>
    </ligand>
</feature>
<feature type="domain" description="Amine oxidase" evidence="5">
    <location>
        <begin position="18"/>
        <end position="431"/>
    </location>
</feature>
<evidence type="ECO:0000313" key="7">
    <source>
        <dbReference type="Proteomes" id="UP001162834"/>
    </source>
</evidence>
<reference evidence="6" key="1">
    <citation type="journal article" date="2022" name="Int. J. Syst. Evol. Microbiol.">
        <title>Pseudomonas aegrilactucae sp. nov. and Pseudomonas morbosilactucae sp. nov., pathogens causing bacterial rot of lettuce in Japan.</title>
        <authorList>
            <person name="Sawada H."/>
            <person name="Fujikawa T."/>
            <person name="Satou M."/>
        </authorList>
    </citation>
    <scope>NUCLEOTIDE SEQUENCE</scope>
    <source>
        <strain evidence="6">0166_1</strain>
    </source>
</reference>
<proteinExistence type="inferred from homology"/>
<dbReference type="InterPro" id="IPR036188">
    <property type="entry name" value="FAD/NAD-bd_sf"/>
</dbReference>
<dbReference type="AlphaFoldDB" id="A0A9E6XWZ2"/>
<dbReference type="PRINTS" id="PR00757">
    <property type="entry name" value="AMINEOXDASEF"/>
</dbReference>
<gene>
    <name evidence="6" type="primary">pao_3</name>
    <name evidence="6" type="ORF">DSM104329_02406</name>
</gene>